<dbReference type="PROSITE" id="PS00018">
    <property type="entry name" value="EF_HAND_1"/>
    <property type="match status" value="1"/>
</dbReference>
<dbReference type="AlphaFoldDB" id="A0A208ZH66"/>
<dbReference type="GO" id="GO:0005509">
    <property type="term" value="F:calcium ion binding"/>
    <property type="evidence" value="ECO:0007669"/>
    <property type="project" value="InterPro"/>
</dbReference>
<dbReference type="PROSITE" id="PS50222">
    <property type="entry name" value="EF_HAND_2"/>
    <property type="match status" value="1"/>
</dbReference>
<sequence>MKICFPVRKQNGSEYTTLDEMMGLIGREPHGSWLAGANCLWHGGIHVSAVSAPGSVLTPDNVETAVPLQCMAKGEVVAWRLNKDYLTADYNGKELRYSTTFVLVKSICKPDPEKENSWLEFYSLYMGLAPLSAFPKGKCFKAKTSVAQHKADKFESSASADGVSVAPTKSGQIKKDQRIIVLQEKQFRNGDKTQPFGLAKKLKDDGNVEEEAFWVTLLPEHMEPDGEQYLQMPVWMQKAVAHGQFDEVVKPPTTLGIEAGDAIGFLGEDIAPAGKSNVDSCHYAHIEVISTDPRMSGFLNNPAQVTHGKKYIQVLSGKSLYQKTGEGKDSTFKSMSCIVLKDGGIILPREKCNPLEDKDGKTWFEISPHSWITQADVKELHQYDLKELGFTTLEEDPSPDVSKSMSESWVKGAFDWFSKQLGQDRGIQQKQVSTFYNNLVKKIDADGDGEITGKELYNAVHHPEMGVRDIAARLIVKHDSEWFGGSSHHRWSIFFQNYDPLRIAYAKKWLDDMEWMNKVDAFKSGAPVWHFHPVMFLGALNNAQELINVDAFLAVYEKEHISFSPGTPHLSQGSKNNLRKLLKSINDFYSKSTEYKPNLYRLSYMLATARHETYHFITGEYFSEKPEVGSLSYFNKYDPVLAETQSWKNRAIANGNTHQGDGFKYRGRGCVHLTWKNNYQKAKEKYGTDFVNQPDLAGDFKYAVPIMVWGMEDGIFTGKKTSLYINNNVVDYESARKIINGNDQKALIASYANKFQSILEKTSSAPKEF</sequence>
<dbReference type="RefSeq" id="WP_087816655.1">
    <property type="nucleotide sequence ID" value="NZ_CBCPKE010000009.1"/>
</dbReference>
<protein>
    <recommendedName>
        <fullName evidence="1">EF-hand domain-containing protein</fullName>
    </recommendedName>
</protein>
<dbReference type="Proteomes" id="UP000196440">
    <property type="component" value="Unassembled WGS sequence"/>
</dbReference>
<organism evidence="2 3">
    <name type="scientific">Yersinia intermedia</name>
    <dbReference type="NCBI Taxonomy" id="631"/>
    <lineage>
        <taxon>Bacteria</taxon>
        <taxon>Pseudomonadati</taxon>
        <taxon>Pseudomonadota</taxon>
        <taxon>Gammaproteobacteria</taxon>
        <taxon>Enterobacterales</taxon>
        <taxon>Yersiniaceae</taxon>
        <taxon>Yersinia</taxon>
    </lineage>
</organism>
<dbReference type="Gene3D" id="1.10.530.10">
    <property type="match status" value="1"/>
</dbReference>
<comment type="caution">
    <text evidence="2">The sequence shown here is derived from an EMBL/GenBank/DDBJ whole genome shotgun (WGS) entry which is preliminary data.</text>
</comment>
<gene>
    <name evidence="2" type="ORF">CBW57_23115</name>
</gene>
<dbReference type="SUPFAM" id="SSF53955">
    <property type="entry name" value="Lysozyme-like"/>
    <property type="match status" value="1"/>
</dbReference>
<dbReference type="InterPro" id="IPR023346">
    <property type="entry name" value="Lysozyme-like_dom_sf"/>
</dbReference>
<proteinExistence type="predicted"/>
<dbReference type="InterPro" id="IPR018247">
    <property type="entry name" value="EF_Hand_1_Ca_BS"/>
</dbReference>
<feature type="domain" description="EF-hand" evidence="1">
    <location>
        <begin position="431"/>
        <end position="466"/>
    </location>
</feature>
<evidence type="ECO:0000313" key="2">
    <source>
        <dbReference type="EMBL" id="OVZ79840.1"/>
    </source>
</evidence>
<dbReference type="InterPro" id="IPR002048">
    <property type="entry name" value="EF_hand_dom"/>
</dbReference>
<evidence type="ECO:0000259" key="1">
    <source>
        <dbReference type="PROSITE" id="PS50222"/>
    </source>
</evidence>
<name>A0A208ZH66_YERIN</name>
<dbReference type="EMBL" id="NHOI01000048">
    <property type="protein sequence ID" value="OVZ79840.1"/>
    <property type="molecule type" value="Genomic_DNA"/>
</dbReference>
<reference evidence="2 3" key="1">
    <citation type="submission" date="2017-05" db="EMBL/GenBank/DDBJ databases">
        <title>Whole genome sequencing of Yersinia kristensenii.</title>
        <authorList>
            <person name="Campioni F."/>
        </authorList>
    </citation>
    <scope>NUCLEOTIDE SEQUENCE [LARGE SCALE GENOMIC DNA]</scope>
    <source>
        <strain evidence="2 3">CFSAN060536</strain>
    </source>
</reference>
<accession>A0A208ZH66</accession>
<evidence type="ECO:0000313" key="3">
    <source>
        <dbReference type="Proteomes" id="UP000196440"/>
    </source>
</evidence>